<keyword evidence="4" id="KW-1185">Reference proteome</keyword>
<keyword evidence="2" id="KW-0732">Signal</keyword>
<proteinExistence type="predicted"/>
<dbReference type="Gene3D" id="3.40.50.2000">
    <property type="entry name" value="Glycogen Phosphorylase B"/>
    <property type="match status" value="2"/>
</dbReference>
<dbReference type="CDD" id="cd03784">
    <property type="entry name" value="GT1_Gtf-like"/>
    <property type="match status" value="1"/>
</dbReference>
<accession>A0AAW0QA13</accession>
<name>A0AAW0QA13_9PEZI</name>
<protein>
    <submittedName>
        <fullName evidence="3">Uncharacterized protein</fullName>
    </submittedName>
</protein>
<dbReference type="PANTHER" id="PTHR48050">
    <property type="entry name" value="STEROL 3-BETA-GLUCOSYLTRANSFERASE"/>
    <property type="match status" value="1"/>
</dbReference>
<dbReference type="Pfam" id="PF00201">
    <property type="entry name" value="UDPGT"/>
    <property type="match status" value="1"/>
</dbReference>
<dbReference type="GO" id="GO:0008194">
    <property type="term" value="F:UDP-glycosyltransferase activity"/>
    <property type="evidence" value="ECO:0007669"/>
    <property type="project" value="InterPro"/>
</dbReference>
<feature type="signal peptide" evidence="2">
    <location>
        <begin position="1"/>
        <end position="31"/>
    </location>
</feature>
<evidence type="ECO:0000256" key="2">
    <source>
        <dbReference type="SAM" id="SignalP"/>
    </source>
</evidence>
<evidence type="ECO:0000313" key="3">
    <source>
        <dbReference type="EMBL" id="KAK8100035.1"/>
    </source>
</evidence>
<dbReference type="SUPFAM" id="SSF53756">
    <property type="entry name" value="UDP-Glycosyltransferase/glycogen phosphorylase"/>
    <property type="match status" value="1"/>
</dbReference>
<reference evidence="3 4" key="1">
    <citation type="submission" date="2023-01" db="EMBL/GenBank/DDBJ databases">
        <title>Analysis of 21 Apiospora genomes using comparative genomics revels a genus with tremendous synthesis potential of carbohydrate active enzymes and secondary metabolites.</title>
        <authorList>
            <person name="Sorensen T."/>
        </authorList>
    </citation>
    <scope>NUCLEOTIDE SEQUENCE [LARGE SCALE GENOMIC DNA]</scope>
    <source>
        <strain evidence="3 4">CBS 117206</strain>
    </source>
</reference>
<dbReference type="InterPro" id="IPR050426">
    <property type="entry name" value="Glycosyltransferase_28"/>
</dbReference>
<organism evidence="3 4">
    <name type="scientific">Apiospora kogelbergensis</name>
    <dbReference type="NCBI Taxonomy" id="1337665"/>
    <lineage>
        <taxon>Eukaryota</taxon>
        <taxon>Fungi</taxon>
        <taxon>Dikarya</taxon>
        <taxon>Ascomycota</taxon>
        <taxon>Pezizomycotina</taxon>
        <taxon>Sordariomycetes</taxon>
        <taxon>Xylariomycetidae</taxon>
        <taxon>Amphisphaeriales</taxon>
        <taxon>Apiosporaceae</taxon>
        <taxon>Apiospora</taxon>
    </lineage>
</organism>
<evidence type="ECO:0000313" key="4">
    <source>
        <dbReference type="Proteomes" id="UP001392437"/>
    </source>
</evidence>
<feature type="chain" id="PRO_5043407456" evidence="2">
    <location>
        <begin position="32"/>
        <end position="516"/>
    </location>
</feature>
<evidence type="ECO:0000256" key="1">
    <source>
        <dbReference type="ARBA" id="ARBA00022679"/>
    </source>
</evidence>
<dbReference type="PANTHER" id="PTHR48050:SF13">
    <property type="entry name" value="STEROL 3-BETA-GLUCOSYLTRANSFERASE UGT80A2"/>
    <property type="match status" value="1"/>
</dbReference>
<gene>
    <name evidence="3" type="ORF">PG999_010409</name>
</gene>
<sequence length="516" mass="56450">MLGNIGRVALVLFVGLAAVLFQLMRLPPAVATSDQVQGRNNTALFIVNTLAGLHNVHMATIQALQEKHPHVKVHVLSWAEIEPKVKSLGAGVEFHALAGQSYMEAVLEATRGSPLADFAHALTVSGWLTVGSHMQLWMSPWSGPNYLDLMREMGDVMDRLDPAVVVLDSFMWPGIDTAREKKRLHAFIVPNMLTDNFIYLQPWLGGYWKVPALSSNLPFPIPWSKIPLNVVHSLVMRYGLSWTPKLRSTKAYVLSNGVRHTRSSDFYDIYRPDTPWITQTLPEASLPVDYIPPNVTCTGPIVSYSPPLAEQDSELAAWLQNGPTVLINLGNTVSYDEKRAGAFIGALSSLLESRLSLQVLWKFQKAGAYSDDVFGAVRKYMDSGRLRVVSWLEAGPVALLETGHVKAFVHHGGAGSYYDGIISGVPHIVLPLWADHYNIASLVEYLHIGVQGCKETIPDWTSECLAGAISGVLDESETSQKMRGRAQEIGRIARASPGRHGAAQIVAKLAGTGHTG</sequence>
<dbReference type="AlphaFoldDB" id="A0AAW0QA13"/>
<dbReference type="Proteomes" id="UP001392437">
    <property type="component" value="Unassembled WGS sequence"/>
</dbReference>
<keyword evidence="1" id="KW-0808">Transferase</keyword>
<comment type="caution">
    <text evidence="3">The sequence shown here is derived from an EMBL/GenBank/DDBJ whole genome shotgun (WGS) entry which is preliminary data.</text>
</comment>
<dbReference type="EMBL" id="JAQQWP010000009">
    <property type="protein sequence ID" value="KAK8100035.1"/>
    <property type="molecule type" value="Genomic_DNA"/>
</dbReference>
<dbReference type="InterPro" id="IPR002213">
    <property type="entry name" value="UDP_glucos_trans"/>
</dbReference>